<evidence type="ECO:0000313" key="4">
    <source>
        <dbReference type="Proteomes" id="UP001595629"/>
    </source>
</evidence>
<comment type="caution">
    <text evidence="3">The sequence shown here is derived from an EMBL/GenBank/DDBJ whole genome shotgun (WGS) entry which is preliminary data.</text>
</comment>
<sequence length="353" mass="40935">MTRITNCHVHLFNHRHIPGDYPYRILRFFKSAPFLIRWMAAGLRVIGQHPAADRLERLYRFNNEADADTQAEVFEALAHHYPSDTRFVVLPMELSAFGYGAPEVPLSAQHDELAALTRAHPANIIPFATIDPRADPQATELWRAIDTLGFRGVKLYPRMGFSPSDPRLMEHVYPELERRGLPVMTHCSRGGLMGHGMSEYSADRFTEPQAYIPVLKAHPSLRICLAHFGGSRDWAAYARPDPKAWNDDAQRDNWQRRIRRMIGSGAYPNLWTDISYTLFNFEDYAPFLRIFLMGEDEESERLRDRVLFGSDFYMTRQEKLSEREVCFRLRNTLGEEMFRKLAEENPARWLGET</sequence>
<feature type="domain" description="Amidohydrolase-related" evidence="2">
    <location>
        <begin position="88"/>
        <end position="351"/>
    </location>
</feature>
<dbReference type="PANTHER" id="PTHR21240">
    <property type="entry name" value="2-AMINO-3-CARBOXYLMUCONATE-6-SEMIALDEHYDE DECARBOXYLASE"/>
    <property type="match status" value="1"/>
</dbReference>
<dbReference type="Pfam" id="PF04909">
    <property type="entry name" value="Amidohydro_2"/>
    <property type="match status" value="1"/>
</dbReference>
<dbReference type="Proteomes" id="UP001595629">
    <property type="component" value="Unassembled WGS sequence"/>
</dbReference>
<gene>
    <name evidence="3" type="ORF">ACFORG_11390</name>
</gene>
<dbReference type="EMBL" id="JBHRXI010000010">
    <property type="protein sequence ID" value="MFC3614367.1"/>
    <property type="molecule type" value="Genomic_DNA"/>
</dbReference>
<dbReference type="RefSeq" id="WP_386735575.1">
    <property type="nucleotide sequence ID" value="NZ_JBHRXI010000010.1"/>
</dbReference>
<dbReference type="Gene3D" id="3.20.20.140">
    <property type="entry name" value="Metal-dependent hydrolases"/>
    <property type="match status" value="1"/>
</dbReference>
<evidence type="ECO:0000256" key="1">
    <source>
        <dbReference type="ARBA" id="ARBA00023239"/>
    </source>
</evidence>
<evidence type="ECO:0000313" key="3">
    <source>
        <dbReference type="EMBL" id="MFC3614367.1"/>
    </source>
</evidence>
<accession>A0ABV7TFG8</accession>
<dbReference type="InterPro" id="IPR006680">
    <property type="entry name" value="Amidohydro-rel"/>
</dbReference>
<protein>
    <submittedName>
        <fullName evidence="3">Amidohydrolase family protein</fullName>
    </submittedName>
</protein>
<dbReference type="InterPro" id="IPR032465">
    <property type="entry name" value="ACMSD"/>
</dbReference>
<proteinExistence type="predicted"/>
<keyword evidence="1" id="KW-0456">Lyase</keyword>
<keyword evidence="4" id="KW-1185">Reference proteome</keyword>
<organism evidence="3 4">
    <name type="scientific">Lutimaribacter marinistellae</name>
    <dbReference type="NCBI Taxonomy" id="1820329"/>
    <lineage>
        <taxon>Bacteria</taxon>
        <taxon>Pseudomonadati</taxon>
        <taxon>Pseudomonadota</taxon>
        <taxon>Alphaproteobacteria</taxon>
        <taxon>Rhodobacterales</taxon>
        <taxon>Roseobacteraceae</taxon>
        <taxon>Lutimaribacter</taxon>
    </lineage>
</organism>
<dbReference type="PANTHER" id="PTHR21240:SF28">
    <property type="entry name" value="ISO-OROTATE DECARBOXYLASE (EUROFUNG)"/>
    <property type="match status" value="1"/>
</dbReference>
<evidence type="ECO:0000259" key="2">
    <source>
        <dbReference type="Pfam" id="PF04909"/>
    </source>
</evidence>
<name>A0ABV7TFG8_9RHOB</name>
<dbReference type="InterPro" id="IPR032466">
    <property type="entry name" value="Metal_Hydrolase"/>
</dbReference>
<dbReference type="SUPFAM" id="SSF51556">
    <property type="entry name" value="Metallo-dependent hydrolases"/>
    <property type="match status" value="1"/>
</dbReference>
<reference evidence="4" key="1">
    <citation type="journal article" date="2019" name="Int. J. Syst. Evol. Microbiol.">
        <title>The Global Catalogue of Microorganisms (GCM) 10K type strain sequencing project: providing services to taxonomists for standard genome sequencing and annotation.</title>
        <authorList>
            <consortium name="The Broad Institute Genomics Platform"/>
            <consortium name="The Broad Institute Genome Sequencing Center for Infectious Disease"/>
            <person name="Wu L."/>
            <person name="Ma J."/>
        </authorList>
    </citation>
    <scope>NUCLEOTIDE SEQUENCE [LARGE SCALE GENOMIC DNA]</scope>
    <source>
        <strain evidence="4">KCTC 42911</strain>
    </source>
</reference>